<comment type="caution">
    <text evidence="6">The sequence shown here is derived from an EMBL/GenBank/DDBJ whole genome shotgun (WGS) entry which is preliminary data.</text>
</comment>
<evidence type="ECO:0000256" key="1">
    <source>
        <dbReference type="ARBA" id="ARBA00009836"/>
    </source>
</evidence>
<reference evidence="6 7" key="1">
    <citation type="submission" date="2019-04" db="EMBL/GenBank/DDBJ databases">
        <authorList>
            <person name="Feng G."/>
            <person name="Zhang J."/>
            <person name="Zhu H."/>
        </authorList>
    </citation>
    <scope>NUCLEOTIDE SEQUENCE [LARGE SCALE GENOMIC DNA]</scope>
    <source>
        <strain evidence="6 7">JCM 19491</strain>
    </source>
</reference>
<evidence type="ECO:0000256" key="4">
    <source>
        <dbReference type="ARBA" id="ARBA00025212"/>
    </source>
</evidence>
<dbReference type="GO" id="GO:0003950">
    <property type="term" value="F:NAD+ poly-ADP-ribosyltransferase activity"/>
    <property type="evidence" value="ECO:0007669"/>
    <property type="project" value="InterPro"/>
</dbReference>
<dbReference type="EC" id="2.7.1.-" evidence="5"/>
<dbReference type="InterPro" id="IPR042081">
    <property type="entry name" value="RNA_2'-PTrans_C"/>
</dbReference>
<protein>
    <recommendedName>
        <fullName evidence="5">Probable RNA 2'-phosphotransferase</fullName>
        <ecNumber evidence="5">2.7.1.-</ecNumber>
    </recommendedName>
</protein>
<dbReference type="InterPro" id="IPR042080">
    <property type="entry name" value="RNA_2'-PTrans_N"/>
</dbReference>
<dbReference type="SUPFAM" id="SSF56399">
    <property type="entry name" value="ADP-ribosylation"/>
    <property type="match status" value="1"/>
</dbReference>
<dbReference type="NCBIfam" id="NF002014">
    <property type="entry name" value="PRK00819.1-4"/>
    <property type="match status" value="1"/>
</dbReference>
<organism evidence="6 7">
    <name type="scientific">Hymenobacter wooponensis</name>
    <dbReference type="NCBI Taxonomy" id="1525360"/>
    <lineage>
        <taxon>Bacteria</taxon>
        <taxon>Pseudomonadati</taxon>
        <taxon>Bacteroidota</taxon>
        <taxon>Cytophagia</taxon>
        <taxon>Cytophagales</taxon>
        <taxon>Hymenobacteraceae</taxon>
        <taxon>Hymenobacter</taxon>
    </lineage>
</organism>
<dbReference type="OrthoDB" id="4537997at2"/>
<dbReference type="Proteomes" id="UP000298284">
    <property type="component" value="Unassembled WGS sequence"/>
</dbReference>
<dbReference type="AlphaFoldDB" id="A0A4Z0MLG2"/>
<evidence type="ECO:0000256" key="2">
    <source>
        <dbReference type="ARBA" id="ARBA00022679"/>
    </source>
</evidence>
<keyword evidence="3 5" id="KW-0520">NAD</keyword>
<evidence type="ECO:0000256" key="3">
    <source>
        <dbReference type="ARBA" id="ARBA00023027"/>
    </source>
</evidence>
<sequence length="184" mass="20178">MEKAQQTRISKFLSLHLRHQPELLGVTLEAGGWVGVKALLAACARRGFPLTREQLEEVVTSSDKQRFAFDESGTRIRAQQGHSVPVELGLVAQVPPPKLYHGTVAAALPAIREQGLQKMQRHHVHLSPDVETARHVGSRRGRPVLLAVDAAALHAAGATFYQSGNGVWLTDEVPPQYLRELSFS</sequence>
<dbReference type="HAMAP" id="MF_00299">
    <property type="entry name" value="KptA"/>
    <property type="match status" value="1"/>
</dbReference>
<comment type="similarity">
    <text evidence="1 5">Belongs to the KptA/TPT1 family.</text>
</comment>
<keyword evidence="2 5" id="KW-0808">Transferase</keyword>
<dbReference type="InterPro" id="IPR022928">
    <property type="entry name" value="RNA_2'-PTrans_KptA"/>
</dbReference>
<evidence type="ECO:0000313" key="6">
    <source>
        <dbReference type="EMBL" id="TGD80326.1"/>
    </source>
</evidence>
<dbReference type="GO" id="GO:0006388">
    <property type="term" value="P:tRNA splicing, via endonucleolytic cleavage and ligation"/>
    <property type="evidence" value="ECO:0007669"/>
    <property type="project" value="UniProtKB-UniRule"/>
</dbReference>
<dbReference type="GO" id="GO:0000215">
    <property type="term" value="F:tRNA 2'-phosphotransferase activity"/>
    <property type="evidence" value="ECO:0007669"/>
    <property type="project" value="TreeGrafter"/>
</dbReference>
<evidence type="ECO:0000256" key="5">
    <source>
        <dbReference type="HAMAP-Rule" id="MF_00299"/>
    </source>
</evidence>
<dbReference type="PANTHER" id="PTHR12684">
    <property type="entry name" value="PUTATIVE PHOSPHOTRANSFERASE"/>
    <property type="match status" value="1"/>
</dbReference>
<comment type="function">
    <text evidence="4 5">Removes the 2'-phosphate from RNA via an intermediate in which the phosphate is ADP-ribosylated by NAD followed by a presumed transesterification to release the RNA and generate ADP-ribose 1''-2''-cyclic phosphate (APPR&gt;P). May function as an ADP-ribosylase.</text>
</comment>
<dbReference type="Pfam" id="PF01885">
    <property type="entry name" value="PTS_2-RNA"/>
    <property type="match status" value="1"/>
</dbReference>
<evidence type="ECO:0000313" key="7">
    <source>
        <dbReference type="Proteomes" id="UP000298284"/>
    </source>
</evidence>
<proteinExistence type="inferred from homology"/>
<dbReference type="PANTHER" id="PTHR12684:SF2">
    <property type="entry name" value="TRNA 2'-PHOSPHOTRANSFERASE 1"/>
    <property type="match status" value="1"/>
</dbReference>
<name>A0A4Z0MLG2_9BACT</name>
<dbReference type="EMBL" id="SRKZ01000003">
    <property type="protein sequence ID" value="TGD80326.1"/>
    <property type="molecule type" value="Genomic_DNA"/>
</dbReference>
<gene>
    <name evidence="5" type="primary">kptA</name>
    <name evidence="6" type="ORF">EU557_10815</name>
</gene>
<dbReference type="RefSeq" id="WP_135530481.1">
    <property type="nucleotide sequence ID" value="NZ_SRKZ01000003.1"/>
</dbReference>
<dbReference type="Gene3D" id="3.20.170.30">
    <property type="match status" value="1"/>
</dbReference>
<dbReference type="Gene3D" id="1.10.10.970">
    <property type="entry name" value="RNA 2'-phosphotransferase, Tpt1/KptA family, N-terminal domain"/>
    <property type="match status" value="1"/>
</dbReference>
<dbReference type="InterPro" id="IPR002745">
    <property type="entry name" value="Ptrans_KptA/Tpt1"/>
</dbReference>
<keyword evidence="7" id="KW-1185">Reference proteome</keyword>
<accession>A0A4Z0MLG2</accession>